<feature type="transmembrane region" description="Helical" evidence="1">
    <location>
        <begin position="20"/>
        <end position="52"/>
    </location>
</feature>
<gene>
    <name evidence="2" type="ordered locus">Dtox_2599</name>
</gene>
<evidence type="ECO:0008006" key="4">
    <source>
        <dbReference type="Google" id="ProtNLM"/>
    </source>
</evidence>
<evidence type="ECO:0000256" key="1">
    <source>
        <dbReference type="SAM" id="Phobius"/>
    </source>
</evidence>
<protein>
    <recommendedName>
        <fullName evidence="4">Small integral membrane protein</fullName>
    </recommendedName>
</protein>
<evidence type="ECO:0000313" key="2">
    <source>
        <dbReference type="EMBL" id="ACV63392.1"/>
    </source>
</evidence>
<organism evidence="2 3">
    <name type="scientific">Desulfofarcimen acetoxidans (strain ATCC 49208 / DSM 771 / KCTC 5769 / VKM B-1644 / 5575)</name>
    <name type="common">Desulfotomaculum acetoxidans</name>
    <dbReference type="NCBI Taxonomy" id="485916"/>
    <lineage>
        <taxon>Bacteria</taxon>
        <taxon>Bacillati</taxon>
        <taxon>Bacillota</taxon>
        <taxon>Clostridia</taxon>
        <taxon>Eubacteriales</taxon>
        <taxon>Peptococcaceae</taxon>
        <taxon>Desulfofarcimen</taxon>
    </lineage>
</organism>
<reference evidence="2 3" key="1">
    <citation type="journal article" date="2009" name="Stand. Genomic Sci.">
        <title>Complete genome sequence of Desulfotomaculum acetoxidans type strain (5575).</title>
        <authorList>
            <person name="Spring S."/>
            <person name="Lapidus A."/>
            <person name="Schroder M."/>
            <person name="Gleim D."/>
            <person name="Sims D."/>
            <person name="Meincke L."/>
            <person name="Glavina Del Rio T."/>
            <person name="Tice H."/>
            <person name="Copeland A."/>
            <person name="Cheng J.F."/>
            <person name="Lucas S."/>
            <person name="Chen F."/>
            <person name="Nolan M."/>
            <person name="Bruce D."/>
            <person name="Goodwin L."/>
            <person name="Pitluck S."/>
            <person name="Ivanova N."/>
            <person name="Mavromatis K."/>
            <person name="Mikhailova N."/>
            <person name="Pati A."/>
            <person name="Chen A."/>
            <person name="Palaniappan K."/>
            <person name="Land M."/>
            <person name="Hauser L."/>
            <person name="Chang Y.J."/>
            <person name="Jeffries C.D."/>
            <person name="Chain P."/>
            <person name="Saunders E."/>
            <person name="Brettin T."/>
            <person name="Detter J.C."/>
            <person name="Goker M."/>
            <person name="Bristow J."/>
            <person name="Eisen J.A."/>
            <person name="Markowitz V."/>
            <person name="Hugenholtz P."/>
            <person name="Kyrpides N.C."/>
            <person name="Klenk H.P."/>
            <person name="Han C."/>
        </authorList>
    </citation>
    <scope>NUCLEOTIDE SEQUENCE [LARGE SCALE GENOMIC DNA]</scope>
    <source>
        <strain evidence="3">ATCC 49208 / DSM 771 / VKM B-1644</strain>
    </source>
</reference>
<keyword evidence="3" id="KW-1185">Reference proteome</keyword>
<name>C8W0Z6_DESAS</name>
<sequence length="74" mass="8723">MNYYELVIDIWDKHRGKIVGVVLGLIFGWFAITYGLLKAVFVSLCVGFGFYAGKRLDEQLERPEYLSRMFKERR</sequence>
<dbReference type="OrthoDB" id="1727295at2"/>
<dbReference type="Proteomes" id="UP000002217">
    <property type="component" value="Chromosome"/>
</dbReference>
<keyword evidence="1" id="KW-1133">Transmembrane helix</keyword>
<dbReference type="HOGENOM" id="CLU_192686_1_0_9"/>
<dbReference type="KEGG" id="dae:Dtox_2599"/>
<proteinExistence type="predicted"/>
<dbReference type="STRING" id="485916.Dtox_2599"/>
<dbReference type="AlphaFoldDB" id="C8W0Z6"/>
<dbReference type="eggNOG" id="COG5547">
    <property type="taxonomic scope" value="Bacteria"/>
</dbReference>
<dbReference type="RefSeq" id="WP_015758087.1">
    <property type="nucleotide sequence ID" value="NC_013216.1"/>
</dbReference>
<keyword evidence="1" id="KW-0472">Membrane</keyword>
<accession>C8W0Z6</accession>
<dbReference type="InterPro" id="IPR018730">
    <property type="entry name" value="DUF2273"/>
</dbReference>
<evidence type="ECO:0000313" key="3">
    <source>
        <dbReference type="Proteomes" id="UP000002217"/>
    </source>
</evidence>
<keyword evidence="1" id="KW-0812">Transmembrane</keyword>
<dbReference type="EMBL" id="CP001720">
    <property type="protein sequence ID" value="ACV63392.1"/>
    <property type="molecule type" value="Genomic_DNA"/>
</dbReference>
<dbReference type="Pfam" id="PF10031">
    <property type="entry name" value="DUF2273"/>
    <property type="match status" value="1"/>
</dbReference>